<protein>
    <submittedName>
        <fullName evidence="2">Uncharacterized protein</fullName>
    </submittedName>
</protein>
<evidence type="ECO:0000256" key="1">
    <source>
        <dbReference type="SAM" id="MobiDB-lite"/>
    </source>
</evidence>
<evidence type="ECO:0000313" key="2">
    <source>
        <dbReference type="EMBL" id="EET03824.1"/>
    </source>
</evidence>
<gene>
    <name evidence="2" type="ORF">BURPS1710A_A2770</name>
</gene>
<reference evidence="2" key="1">
    <citation type="submission" date="2009-05" db="EMBL/GenBank/DDBJ databases">
        <authorList>
            <person name="Harkins D.M."/>
            <person name="DeShazer D."/>
            <person name="Woods D.E."/>
            <person name="Brinkac L.M."/>
            <person name="Brown K.A."/>
            <person name="Hung G.C."/>
            <person name="Tuanyok A."/>
            <person name="Zhang B."/>
            <person name="Nierman W.C."/>
        </authorList>
    </citation>
    <scope>NUCLEOTIDE SEQUENCE [LARGE SCALE GENOMIC DNA]</scope>
    <source>
        <strain evidence="2">1710a</strain>
    </source>
</reference>
<dbReference type="Proteomes" id="UP000001812">
    <property type="component" value="Chromosome II"/>
</dbReference>
<organism evidence="2">
    <name type="scientific">Burkholderia pseudomallei 1710a</name>
    <dbReference type="NCBI Taxonomy" id="320371"/>
    <lineage>
        <taxon>Bacteria</taxon>
        <taxon>Pseudomonadati</taxon>
        <taxon>Pseudomonadota</taxon>
        <taxon>Betaproteobacteria</taxon>
        <taxon>Burkholderiales</taxon>
        <taxon>Burkholderiaceae</taxon>
        <taxon>Burkholderia</taxon>
        <taxon>pseudomallei group</taxon>
    </lineage>
</organism>
<dbReference type="HOGENOM" id="CLU_3266927_0_0_4"/>
<proteinExistence type="predicted"/>
<feature type="region of interest" description="Disordered" evidence="1">
    <location>
        <begin position="1"/>
        <end position="41"/>
    </location>
</feature>
<feature type="compositionally biased region" description="Basic and acidic residues" evidence="1">
    <location>
        <begin position="10"/>
        <end position="20"/>
    </location>
</feature>
<accession>A0A0E1VUP8</accession>
<dbReference type="EMBL" id="CM000833">
    <property type="protein sequence ID" value="EET03824.1"/>
    <property type="molecule type" value="Genomic_DNA"/>
</dbReference>
<sequence>MRPPPRTRRRDAVRAPERNHPRAANADAPTVGIASAQTTAA</sequence>
<name>A0A0E1VUP8_BURPE</name>
<dbReference type="AlphaFoldDB" id="A0A0E1VUP8"/>